<comment type="caution">
    <text evidence="1">The sequence shown here is derived from an EMBL/GenBank/DDBJ whole genome shotgun (WGS) entry which is preliminary data.</text>
</comment>
<accession>A0A0C2NAV4</accession>
<keyword evidence="2" id="KW-1185">Reference proteome</keyword>
<dbReference type="Proteomes" id="UP000031668">
    <property type="component" value="Unassembled WGS sequence"/>
</dbReference>
<organism evidence="1 2">
    <name type="scientific">Thelohanellus kitauei</name>
    <name type="common">Myxosporean</name>
    <dbReference type="NCBI Taxonomy" id="669202"/>
    <lineage>
        <taxon>Eukaryota</taxon>
        <taxon>Metazoa</taxon>
        <taxon>Cnidaria</taxon>
        <taxon>Myxozoa</taxon>
        <taxon>Myxosporea</taxon>
        <taxon>Bivalvulida</taxon>
        <taxon>Platysporina</taxon>
        <taxon>Myxobolidae</taxon>
        <taxon>Thelohanellus</taxon>
    </lineage>
</organism>
<protein>
    <submittedName>
        <fullName evidence="1">Uncharacterized protein</fullName>
    </submittedName>
</protein>
<evidence type="ECO:0000313" key="2">
    <source>
        <dbReference type="Proteomes" id="UP000031668"/>
    </source>
</evidence>
<sequence>MNNGQEWVNEAEKYAIEDYIQNTTLSDLYTQKLAVRAFMSRFSHRYNPRADLSFVKHFPKELFEEFCKMSDDVTNMDKYQELATFFLEVFTFIFRNLDLNSDEKAQTFIGLFLKLIKTDQKIMTTNINTLIDSVMICVSYKSNKLLFIHENGMFHFYHLFIICNTHLKSRFLEMTEYAYTFYRDDNSSLSIVKLTENINEIIFDLMRKFNSDLTWFLFTVLKMIYRCRLLDEIDLCCTQFFRITKFEYILNFNINDLVFDISYVSKIWISILNSSRKSFEIDTMEKLIVMSAIFTYYISKMMADCYNKSVKFVLTKKIKQMFYVIYLTLVAYHTINHHEYDWFADVLKILYEKIQIYFKKYSIEDYTVEDQFLFIQHLIKSMSTLDLDTKTSNIKIIKGSLGRILTYPSLSNRL</sequence>
<evidence type="ECO:0000313" key="1">
    <source>
        <dbReference type="EMBL" id="KII73490.1"/>
    </source>
</evidence>
<reference evidence="1 2" key="1">
    <citation type="journal article" date="2014" name="Genome Biol. Evol.">
        <title>The genome of the myxosporean Thelohanellus kitauei shows adaptations to nutrient acquisition within its fish host.</title>
        <authorList>
            <person name="Yang Y."/>
            <person name="Xiong J."/>
            <person name="Zhou Z."/>
            <person name="Huo F."/>
            <person name="Miao W."/>
            <person name="Ran C."/>
            <person name="Liu Y."/>
            <person name="Zhang J."/>
            <person name="Feng J."/>
            <person name="Wang M."/>
            <person name="Wang M."/>
            <person name="Wang L."/>
            <person name="Yao B."/>
        </authorList>
    </citation>
    <scope>NUCLEOTIDE SEQUENCE [LARGE SCALE GENOMIC DNA]</scope>
    <source>
        <strain evidence="1">Wuqing</strain>
    </source>
</reference>
<proteinExistence type="predicted"/>
<name>A0A0C2NAV4_THEKT</name>
<dbReference type="EMBL" id="JWZT01000801">
    <property type="protein sequence ID" value="KII73490.1"/>
    <property type="molecule type" value="Genomic_DNA"/>
</dbReference>
<gene>
    <name evidence="1" type="ORF">RF11_13756</name>
</gene>
<dbReference type="AlphaFoldDB" id="A0A0C2NAV4"/>